<evidence type="ECO:0000256" key="3">
    <source>
        <dbReference type="ARBA" id="ARBA00022692"/>
    </source>
</evidence>
<dbReference type="Proteomes" id="UP000439113">
    <property type="component" value="Unassembled WGS sequence"/>
</dbReference>
<organism evidence="7 8">
    <name type="scientific">Rhodoblastus acidophilus</name>
    <name type="common">Rhodopseudomonas acidophila</name>
    <dbReference type="NCBI Taxonomy" id="1074"/>
    <lineage>
        <taxon>Bacteria</taxon>
        <taxon>Pseudomonadati</taxon>
        <taxon>Pseudomonadota</taxon>
        <taxon>Alphaproteobacteria</taxon>
        <taxon>Hyphomicrobiales</taxon>
        <taxon>Rhodoblastaceae</taxon>
        <taxon>Rhodoblastus</taxon>
    </lineage>
</organism>
<evidence type="ECO:0000256" key="1">
    <source>
        <dbReference type="ARBA" id="ARBA00004141"/>
    </source>
</evidence>
<accession>A0A6N8DMS5</accession>
<feature type="transmembrane region" description="Helical" evidence="6">
    <location>
        <begin position="204"/>
        <end position="223"/>
    </location>
</feature>
<dbReference type="InterPro" id="IPR005496">
    <property type="entry name" value="Integral_membrane_TerC"/>
</dbReference>
<gene>
    <name evidence="7" type="ORF">GJ654_12625</name>
</gene>
<proteinExistence type="inferred from homology"/>
<dbReference type="NCBIfam" id="TIGR03717">
    <property type="entry name" value="R_switched_YjbE"/>
    <property type="match status" value="1"/>
</dbReference>
<protein>
    <submittedName>
        <fullName evidence="7">YjbE family putative metal transport protein</fullName>
    </submittedName>
</protein>
<feature type="transmembrane region" description="Helical" evidence="6">
    <location>
        <begin position="135"/>
        <end position="156"/>
    </location>
</feature>
<dbReference type="InterPro" id="IPR022301">
    <property type="entry name" value="Integral_membrane_YjbE"/>
</dbReference>
<comment type="caution">
    <text evidence="7">The sequence shown here is derived from an EMBL/GenBank/DDBJ whole genome shotgun (WGS) entry which is preliminary data.</text>
</comment>
<feature type="transmembrane region" description="Helical" evidence="6">
    <location>
        <begin position="46"/>
        <end position="65"/>
    </location>
</feature>
<keyword evidence="5 6" id="KW-0472">Membrane</keyword>
<comment type="similarity">
    <text evidence="2">Belongs to the TerC family.</text>
</comment>
<dbReference type="RefSeq" id="WP_155446514.1">
    <property type="nucleotide sequence ID" value="NZ_JAOQNR010000015.1"/>
</dbReference>
<evidence type="ECO:0000256" key="2">
    <source>
        <dbReference type="ARBA" id="ARBA00007511"/>
    </source>
</evidence>
<keyword evidence="3 6" id="KW-0812">Transmembrane</keyword>
<dbReference type="AlphaFoldDB" id="A0A6N8DMS5"/>
<name>A0A6N8DMS5_RHOAC</name>
<evidence type="ECO:0000256" key="6">
    <source>
        <dbReference type="SAM" id="Phobius"/>
    </source>
</evidence>
<feature type="transmembrane region" description="Helical" evidence="6">
    <location>
        <begin position="15"/>
        <end position="34"/>
    </location>
</feature>
<dbReference type="EMBL" id="WNKS01000011">
    <property type="protein sequence ID" value="MTV31830.1"/>
    <property type="molecule type" value="Genomic_DNA"/>
</dbReference>
<dbReference type="OrthoDB" id="9807970at2"/>
<dbReference type="Pfam" id="PF03741">
    <property type="entry name" value="TerC"/>
    <property type="match status" value="1"/>
</dbReference>
<feature type="transmembrane region" description="Helical" evidence="6">
    <location>
        <begin position="163"/>
        <end position="184"/>
    </location>
</feature>
<dbReference type="GO" id="GO:0016020">
    <property type="term" value="C:membrane"/>
    <property type="evidence" value="ECO:0007669"/>
    <property type="project" value="UniProtKB-SubCell"/>
</dbReference>
<dbReference type="PANTHER" id="PTHR30238">
    <property type="entry name" value="MEMBRANE BOUND PREDICTED REDOX MODULATOR"/>
    <property type="match status" value="1"/>
</dbReference>
<evidence type="ECO:0000256" key="4">
    <source>
        <dbReference type="ARBA" id="ARBA00022989"/>
    </source>
</evidence>
<evidence type="ECO:0000313" key="8">
    <source>
        <dbReference type="Proteomes" id="UP000439113"/>
    </source>
</evidence>
<evidence type="ECO:0000313" key="7">
    <source>
        <dbReference type="EMBL" id="MTV31830.1"/>
    </source>
</evidence>
<keyword evidence="4 6" id="KW-1133">Transmembrane helix</keyword>
<dbReference type="PANTHER" id="PTHR30238:SF4">
    <property type="entry name" value="SLL1022 PROTEIN"/>
    <property type="match status" value="1"/>
</dbReference>
<comment type="subcellular location">
    <subcellularLocation>
        <location evidence="1">Membrane</location>
        <topology evidence="1">Multi-pass membrane protein</topology>
    </subcellularLocation>
</comment>
<evidence type="ECO:0000256" key="5">
    <source>
        <dbReference type="ARBA" id="ARBA00023136"/>
    </source>
</evidence>
<reference evidence="7 8" key="1">
    <citation type="submission" date="2019-11" db="EMBL/GenBank/DDBJ databases">
        <title>Whole-genome sequence of a Rhodoblastus acidophilus DSM 142.</title>
        <authorList>
            <person name="Kyndt J.A."/>
            <person name="Meyer T.E."/>
        </authorList>
    </citation>
    <scope>NUCLEOTIDE SEQUENCE [LARGE SCALE GENOMIC DNA]</scope>
    <source>
        <strain evidence="7 8">DSM 142</strain>
    </source>
</reference>
<sequence length="240" mass="25250">MDYFSAAFSIPLLEIIWIDILLSGDNAVVIAMACRSLPAHRQKLGIGLGAATAVILRIIFATIITQLLAVPYLRIAGGALLLWIAIKLVKAEEEDENHVAAHETLFGAVRTIALADLVMSLDNVVAVAAASKGHIQLFVIGLLISIPFVVGGASLISGLIQRFPALIWFGGALLGWISGEMIASDPLVIGLTQGGSAAHGSYEAYIAPVLGAAIVVAVGQFLSRRKTRDRNARECATGSE</sequence>